<name>A0A7G8LKU4_9CAUD</name>
<feature type="region of interest" description="Disordered" evidence="1">
    <location>
        <begin position="95"/>
        <end position="118"/>
    </location>
</feature>
<proteinExistence type="predicted"/>
<dbReference type="KEGG" id="vg:65128269"/>
<evidence type="ECO:0000313" key="3">
    <source>
        <dbReference type="Proteomes" id="UP000515801"/>
    </source>
</evidence>
<keyword evidence="3" id="KW-1185">Reference proteome</keyword>
<reference evidence="2 3" key="1">
    <citation type="submission" date="2020-07" db="EMBL/GenBank/DDBJ databases">
        <authorList>
            <person name="McAllister N."/>
            <person name="Shin J."/>
            <person name="DeCesaris R."/>
            <person name="Khan R."/>
            <person name="Maida M.R."/>
            <person name="Meek G.M."/>
            <person name="Nagarkar R."/>
            <person name="Neopaney A."/>
            <person name="Oviedo V."/>
            <person name="Yang K.S."/>
            <person name="Butela K.A."/>
            <person name="Garlena R.A."/>
            <person name="Russell D.A."/>
            <person name="Pope W.H."/>
            <person name="Jacobs-Sera D."/>
            <person name="Hatfull G.F."/>
        </authorList>
    </citation>
    <scope>NUCLEOTIDE SEQUENCE [LARGE SCALE GENOMIC DNA]</scope>
</reference>
<feature type="compositionally biased region" description="Basic residues" evidence="1">
    <location>
        <begin position="96"/>
        <end position="118"/>
    </location>
</feature>
<dbReference type="Proteomes" id="UP000515801">
    <property type="component" value="Segment"/>
</dbReference>
<evidence type="ECO:0000256" key="1">
    <source>
        <dbReference type="SAM" id="MobiDB-lite"/>
    </source>
</evidence>
<protein>
    <submittedName>
        <fullName evidence="2">Uncharacterized protein</fullName>
    </submittedName>
</protein>
<feature type="compositionally biased region" description="Basic and acidic residues" evidence="1">
    <location>
        <begin position="1"/>
        <end position="11"/>
    </location>
</feature>
<dbReference type="EMBL" id="MT723935">
    <property type="protein sequence ID" value="QNJ57866.1"/>
    <property type="molecule type" value="Genomic_DNA"/>
</dbReference>
<sequence length="118" mass="13773">MNADTTEDRVTTRLRPSPFTNVADDGRSRFAERDDFRDLTPYEEAILHGMTKPAYFPGRGYFMVQGVYQGYTDDRVITHRDGTIEVVPDPRIARTERRRAKNKAGRKSRRINRIRAQR</sequence>
<accession>A0A7G8LKU4</accession>
<feature type="region of interest" description="Disordered" evidence="1">
    <location>
        <begin position="1"/>
        <end position="25"/>
    </location>
</feature>
<dbReference type="RefSeq" id="YP_010109981.1">
    <property type="nucleotide sequence ID" value="NC_055865.1"/>
</dbReference>
<gene>
    <name evidence="2" type="primary">55</name>
    <name evidence="2" type="ORF">SEA_AZULA_55</name>
</gene>
<dbReference type="GeneID" id="65128269"/>
<evidence type="ECO:0000313" key="2">
    <source>
        <dbReference type="EMBL" id="QNJ57866.1"/>
    </source>
</evidence>
<organism evidence="2 3">
    <name type="scientific">Gordonia phage Azula</name>
    <dbReference type="NCBI Taxonomy" id="2762397"/>
    <lineage>
        <taxon>Viruses</taxon>
        <taxon>Duplodnaviria</taxon>
        <taxon>Heunggongvirae</taxon>
        <taxon>Uroviricota</taxon>
        <taxon>Caudoviricetes</taxon>
        <taxon>Jujuvirus</taxon>
        <taxon>Jujuvirus azula</taxon>
    </lineage>
</organism>